<reference evidence="3" key="1">
    <citation type="journal article" date="2021" name="IMA Fungus">
        <title>Genomic characterization of three marine fungi, including Emericellopsis atlantica sp. nov. with signatures of a generalist lifestyle and marine biomass degradation.</title>
        <authorList>
            <person name="Hagestad O.C."/>
            <person name="Hou L."/>
            <person name="Andersen J.H."/>
            <person name="Hansen E.H."/>
            <person name="Altermark B."/>
            <person name="Li C."/>
            <person name="Kuhnert E."/>
            <person name="Cox R.J."/>
            <person name="Crous P.W."/>
            <person name="Spatafora J.W."/>
            <person name="Lail K."/>
            <person name="Amirebrahimi M."/>
            <person name="Lipzen A."/>
            <person name="Pangilinan J."/>
            <person name="Andreopoulos W."/>
            <person name="Hayes R.D."/>
            <person name="Ng V."/>
            <person name="Grigoriev I.V."/>
            <person name="Jackson S.A."/>
            <person name="Sutton T.D.S."/>
            <person name="Dobson A.D.W."/>
            <person name="Rama T."/>
        </authorList>
    </citation>
    <scope>NUCLEOTIDE SEQUENCE</scope>
    <source>
        <strain evidence="3">TRa018bII</strain>
    </source>
</reference>
<feature type="region of interest" description="Disordered" evidence="1">
    <location>
        <begin position="258"/>
        <end position="310"/>
    </location>
</feature>
<keyword evidence="2" id="KW-0472">Membrane</keyword>
<evidence type="ECO:0000256" key="1">
    <source>
        <dbReference type="SAM" id="MobiDB-lite"/>
    </source>
</evidence>
<sequence>QVVVYPAGDDNSAHGDHAVEKARGQDRSPLEKDVSRALRRASGYSAYSAGSISTNPQERFVDHPSEASTCRAIKSLLRYNVDIRSSPDTGGLGNNANHAGQQARGFYDQSAIASNHIFTQQRTEVRVPVNQLALPASPPYSPAYDGDTPFHRKNVAPTDDPNDWETVGESALGQSIPDFLGGTVRQAGSSIANLSDEDVRELRSFSSTDRIAQHPGNIQYSGDYRRRDLKKNHIPIFLPVFKEHKVNGYLADSNRIRLPPIPFYKTPPPLESPHENPFQTPPPQLPSQRRRNANRFPPAARPSAQRDFVGSDNEVYDGKAKEYFAEGSFQNPNWMDEYGEPGPVLTNQVLRAATPEYSNAGILVLPYDSEHGKSQDYRLFSSSSRCDSQIVEWRTRQRRQTEGSVELKAYGGDSNTKNQLERKPFVKGPPGAFYRGLCAVSTGEGRGARGTTLRECHDRAPTRTGTRKGSVNDLPTNTLRPLSLLADRRPQTPTDQITPSPDESMENDFVYRSPLAPPVRISWQELYSKSQMNDIREAAKADGYFSFHSSIPGVARQSGKNTSMQKRLFEAPRLAAFSRHSSNQTGLIYQKRKVSIAMLCLCALFPPLLLLYAIGALDSLMVWWTRGQCSTFGKSQKKVALIMVWIWGLILFLMLIAFLVVWFVVLHRG</sequence>
<evidence type="ECO:0000256" key="2">
    <source>
        <dbReference type="SAM" id="Phobius"/>
    </source>
</evidence>
<dbReference type="EMBL" id="MU251388">
    <property type="protein sequence ID" value="KAG9237362.1"/>
    <property type="molecule type" value="Genomic_DNA"/>
</dbReference>
<feature type="compositionally biased region" description="Basic and acidic residues" evidence="1">
    <location>
        <begin position="11"/>
        <end position="34"/>
    </location>
</feature>
<protein>
    <submittedName>
        <fullName evidence="3">Uncharacterized protein</fullName>
    </submittedName>
</protein>
<keyword evidence="2" id="KW-0812">Transmembrane</keyword>
<proteinExistence type="predicted"/>
<feature type="compositionally biased region" description="Pro residues" evidence="1">
    <location>
        <begin position="259"/>
        <end position="271"/>
    </location>
</feature>
<feature type="compositionally biased region" description="Polar residues" evidence="1">
    <location>
        <begin position="463"/>
        <end position="477"/>
    </location>
</feature>
<comment type="caution">
    <text evidence="3">The sequence shown here is derived from an EMBL/GenBank/DDBJ whole genome shotgun (WGS) entry which is preliminary data.</text>
</comment>
<dbReference type="Proteomes" id="UP000824998">
    <property type="component" value="Unassembled WGS sequence"/>
</dbReference>
<gene>
    <name evidence="3" type="ORF">BJ875DRAFT_370143</name>
</gene>
<name>A0A9P7YQ60_9HELO</name>
<keyword evidence="4" id="KW-1185">Reference proteome</keyword>
<feature type="non-terminal residue" evidence="3">
    <location>
        <position position="1"/>
    </location>
</feature>
<evidence type="ECO:0000313" key="3">
    <source>
        <dbReference type="EMBL" id="KAG9237362.1"/>
    </source>
</evidence>
<feature type="region of interest" description="Disordered" evidence="1">
    <location>
        <begin position="1"/>
        <end position="34"/>
    </location>
</feature>
<accession>A0A9P7YQ60</accession>
<dbReference type="AlphaFoldDB" id="A0A9P7YQ60"/>
<feature type="region of interest" description="Disordered" evidence="1">
    <location>
        <begin position="458"/>
        <end position="477"/>
    </location>
</feature>
<organism evidence="3 4">
    <name type="scientific">Amylocarpus encephaloides</name>
    <dbReference type="NCBI Taxonomy" id="45428"/>
    <lineage>
        <taxon>Eukaryota</taxon>
        <taxon>Fungi</taxon>
        <taxon>Dikarya</taxon>
        <taxon>Ascomycota</taxon>
        <taxon>Pezizomycotina</taxon>
        <taxon>Leotiomycetes</taxon>
        <taxon>Helotiales</taxon>
        <taxon>Helotiales incertae sedis</taxon>
        <taxon>Amylocarpus</taxon>
    </lineage>
</organism>
<feature type="transmembrane region" description="Helical" evidence="2">
    <location>
        <begin position="596"/>
        <end position="618"/>
    </location>
</feature>
<dbReference type="OrthoDB" id="5353066at2759"/>
<feature type="transmembrane region" description="Helical" evidence="2">
    <location>
        <begin position="639"/>
        <end position="665"/>
    </location>
</feature>
<evidence type="ECO:0000313" key="4">
    <source>
        <dbReference type="Proteomes" id="UP000824998"/>
    </source>
</evidence>
<keyword evidence="2" id="KW-1133">Transmembrane helix</keyword>